<comment type="catalytic activity">
    <reaction evidence="6 8">
        <text>a 2'-deoxyadenosine in DNA + S-adenosyl-L-methionine = an N(6)-methyl-2'-deoxyadenosine in DNA + S-adenosyl-L-homocysteine + H(+)</text>
        <dbReference type="Rhea" id="RHEA:15197"/>
        <dbReference type="Rhea" id="RHEA-COMP:12418"/>
        <dbReference type="Rhea" id="RHEA-COMP:12419"/>
        <dbReference type="ChEBI" id="CHEBI:15378"/>
        <dbReference type="ChEBI" id="CHEBI:57856"/>
        <dbReference type="ChEBI" id="CHEBI:59789"/>
        <dbReference type="ChEBI" id="CHEBI:90615"/>
        <dbReference type="ChEBI" id="CHEBI:90616"/>
        <dbReference type="EC" id="2.1.1.72"/>
    </reaction>
</comment>
<dbReference type="Pfam" id="PF02086">
    <property type="entry name" value="MethyltransfD12"/>
    <property type="match status" value="1"/>
</dbReference>
<evidence type="ECO:0000256" key="3">
    <source>
        <dbReference type="ARBA" id="ARBA00022603"/>
    </source>
</evidence>
<dbReference type="GO" id="GO:0006298">
    <property type="term" value="P:mismatch repair"/>
    <property type="evidence" value="ECO:0007669"/>
    <property type="project" value="TreeGrafter"/>
</dbReference>
<dbReference type="InterPro" id="IPR029063">
    <property type="entry name" value="SAM-dependent_MTases_sf"/>
</dbReference>
<dbReference type="Gene3D" id="3.40.50.150">
    <property type="entry name" value="Vaccinia Virus protein VP39"/>
    <property type="match status" value="1"/>
</dbReference>
<keyword evidence="3 8" id="KW-0489">Methyltransferase</keyword>
<accession>A0A097R5U8</accession>
<dbReference type="RefSeq" id="WP_025800326.1">
    <property type="nucleotide sequence ID" value="NZ_CP009706.1"/>
</dbReference>
<evidence type="ECO:0000256" key="4">
    <source>
        <dbReference type="ARBA" id="ARBA00022679"/>
    </source>
</evidence>
<dbReference type="GO" id="GO:0009307">
    <property type="term" value="P:DNA restriction-modification system"/>
    <property type="evidence" value="ECO:0007669"/>
    <property type="project" value="InterPro"/>
</dbReference>
<gene>
    <name evidence="9" type="ORF">AT03_18005</name>
</gene>
<dbReference type="REBASE" id="97331">
    <property type="entry name" value="M.HalFB1ORF18005P"/>
</dbReference>
<evidence type="ECO:0000313" key="10">
    <source>
        <dbReference type="Proteomes" id="UP000029986"/>
    </source>
</evidence>
<dbReference type="PATRIC" id="fig|1453496.5.peg.3702"/>
<keyword evidence="4 8" id="KW-0808">Transferase</keyword>
<evidence type="ECO:0000256" key="2">
    <source>
        <dbReference type="ARBA" id="ARBA00011900"/>
    </source>
</evidence>
<dbReference type="GO" id="GO:0009007">
    <property type="term" value="F:site-specific DNA-methyltransferase (adenine-specific) activity"/>
    <property type="evidence" value="ECO:0007669"/>
    <property type="project" value="UniProtKB-UniRule"/>
</dbReference>
<dbReference type="InterPro" id="IPR023095">
    <property type="entry name" value="Ade_MeTrfase_dom_2"/>
</dbReference>
<dbReference type="OrthoDB" id="9805629at2"/>
<dbReference type="InterPro" id="IPR012263">
    <property type="entry name" value="M_m6A_EcoRV"/>
</dbReference>
<dbReference type="HOGENOM" id="CLU_063430_0_1_6"/>
<dbReference type="PANTHER" id="PTHR30481">
    <property type="entry name" value="DNA ADENINE METHYLASE"/>
    <property type="match status" value="1"/>
</dbReference>
<reference evidence="9 10" key="1">
    <citation type="journal article" date="2014" name="Gut Pathog.">
        <title>Gene clusters of Hafnia alvei strain FB1 important in survival and pathogenesis: a draft genome perspective.</title>
        <authorList>
            <person name="Tan J.Y."/>
            <person name="Yin W.F."/>
            <person name="Chan K.G."/>
        </authorList>
    </citation>
    <scope>NUCLEOTIDE SEQUENCE [LARGE SCALE GENOMIC DNA]</scope>
    <source>
        <strain evidence="9 10">FB1</strain>
    </source>
</reference>
<dbReference type="Proteomes" id="UP000029986">
    <property type="component" value="Chromosome"/>
</dbReference>
<keyword evidence="10" id="KW-1185">Reference proteome</keyword>
<name>A0A097R5U8_HAFAL</name>
<dbReference type="NCBIfam" id="TIGR00571">
    <property type="entry name" value="dam"/>
    <property type="match status" value="1"/>
</dbReference>
<keyword evidence="5 8" id="KW-0949">S-adenosyl-L-methionine</keyword>
<feature type="binding site" evidence="7">
    <location>
        <position position="12"/>
    </location>
    <ligand>
        <name>S-adenosyl-L-methionine</name>
        <dbReference type="ChEBI" id="CHEBI:59789"/>
    </ligand>
</feature>
<feature type="binding site" evidence="7">
    <location>
        <position position="52"/>
    </location>
    <ligand>
        <name>S-adenosyl-L-methionine</name>
        <dbReference type="ChEBI" id="CHEBI:59789"/>
    </ligand>
</feature>
<dbReference type="PRINTS" id="PR00505">
    <property type="entry name" value="D12N6MTFRASE"/>
</dbReference>
<dbReference type="GO" id="GO:1904047">
    <property type="term" value="F:S-adenosyl-L-methionine binding"/>
    <property type="evidence" value="ECO:0007669"/>
    <property type="project" value="TreeGrafter"/>
</dbReference>
<dbReference type="eggNOG" id="COG0338">
    <property type="taxonomic scope" value="Bacteria"/>
</dbReference>
<dbReference type="InterPro" id="IPR002052">
    <property type="entry name" value="DNA_methylase_N6_adenine_CS"/>
</dbReference>
<dbReference type="EC" id="2.1.1.72" evidence="2 8"/>
<sequence>MSRPIIKWAGGKTRVLPNLLPFLPKADCLVEPFVGGAAVFLNTDYRRYILADINPDLINLYRQVSNYPEQVIDVAKRLFKTFCTEDGYSDVRDDFNTRSQDVMPIHDGPYVVHIERAAQFLFLNRHGYNGVCRYNKRGGYNVPYGKYKSVYFPELEIRQFAEKANDTKAIFLCSPFERTLQITEGMDCVIYCDPPYLPASKTANFTQYHNQPFTEIHHRQLVAELLTTNRKHGSPVVISNSDTETTREIYNSFSLHEIDVQRSVSTDASNRQKAKEVIGVLRVCEGCGRAGGGCCPDCGTVMGDATYSEMVASGAFDDLEAF</sequence>
<dbReference type="GO" id="GO:0032259">
    <property type="term" value="P:methylation"/>
    <property type="evidence" value="ECO:0007669"/>
    <property type="project" value="UniProtKB-KW"/>
</dbReference>
<dbReference type="KEGG" id="hav:AT03_18005"/>
<evidence type="ECO:0000256" key="8">
    <source>
        <dbReference type="RuleBase" id="RU361257"/>
    </source>
</evidence>
<dbReference type="AlphaFoldDB" id="A0A097R5U8"/>
<feature type="binding site" evidence="7">
    <location>
        <position position="8"/>
    </location>
    <ligand>
        <name>S-adenosyl-L-methionine</name>
        <dbReference type="ChEBI" id="CHEBI:59789"/>
    </ligand>
</feature>
<feature type="binding site" evidence="7">
    <location>
        <position position="193"/>
    </location>
    <ligand>
        <name>S-adenosyl-L-methionine</name>
        <dbReference type="ChEBI" id="CHEBI:59789"/>
    </ligand>
</feature>
<evidence type="ECO:0000313" key="9">
    <source>
        <dbReference type="EMBL" id="AIU74101.1"/>
    </source>
</evidence>
<organism evidence="9 10">
    <name type="scientific">Hafnia alvei FB1</name>
    <dbReference type="NCBI Taxonomy" id="1453496"/>
    <lineage>
        <taxon>Bacteria</taxon>
        <taxon>Pseudomonadati</taxon>
        <taxon>Pseudomonadota</taxon>
        <taxon>Gammaproteobacteria</taxon>
        <taxon>Enterobacterales</taxon>
        <taxon>Hafniaceae</taxon>
        <taxon>Hafnia</taxon>
    </lineage>
</organism>
<dbReference type="PIRSF" id="PIRSF000398">
    <property type="entry name" value="M_m6A_EcoRV"/>
    <property type="match status" value="1"/>
</dbReference>
<proteinExistence type="inferred from homology"/>
<evidence type="ECO:0000256" key="1">
    <source>
        <dbReference type="ARBA" id="ARBA00006594"/>
    </source>
</evidence>
<evidence type="ECO:0000256" key="5">
    <source>
        <dbReference type="ARBA" id="ARBA00022691"/>
    </source>
</evidence>
<dbReference type="Gene3D" id="1.10.1020.10">
    <property type="entry name" value="Adenine-specific Methyltransferase, Domain 2"/>
    <property type="match status" value="1"/>
</dbReference>
<evidence type="ECO:0000256" key="6">
    <source>
        <dbReference type="ARBA" id="ARBA00047942"/>
    </source>
</evidence>
<dbReference type="PANTHER" id="PTHR30481:SF3">
    <property type="entry name" value="DNA ADENINE METHYLASE"/>
    <property type="match status" value="1"/>
</dbReference>
<dbReference type="EMBL" id="CP009706">
    <property type="protein sequence ID" value="AIU74101.1"/>
    <property type="molecule type" value="Genomic_DNA"/>
</dbReference>
<dbReference type="InterPro" id="IPR012327">
    <property type="entry name" value="MeTrfase_D12"/>
</dbReference>
<dbReference type="PROSITE" id="PS00092">
    <property type="entry name" value="N6_MTASE"/>
    <property type="match status" value="1"/>
</dbReference>
<dbReference type="SUPFAM" id="SSF53335">
    <property type="entry name" value="S-adenosyl-L-methionine-dependent methyltransferases"/>
    <property type="match status" value="1"/>
</dbReference>
<evidence type="ECO:0000256" key="7">
    <source>
        <dbReference type="PIRSR" id="PIRSR000398-1"/>
    </source>
</evidence>
<comment type="similarity">
    <text evidence="1 8">Belongs to the N(4)/N(6)-methyltransferase family.</text>
</comment>
<protein>
    <recommendedName>
        <fullName evidence="2 8">Site-specific DNA-methyltransferase (adenine-specific)</fullName>
        <ecNumber evidence="2 8">2.1.1.72</ecNumber>
    </recommendedName>
</protein>
<dbReference type="GO" id="GO:0043565">
    <property type="term" value="F:sequence-specific DNA binding"/>
    <property type="evidence" value="ECO:0007669"/>
    <property type="project" value="TreeGrafter"/>
</dbReference>